<dbReference type="HOGENOM" id="CLU_123806_0_0_9"/>
<sequence length="163" mass="18386">MEDKVTGEELRDAVRAAIEDRAVWLYLILKELQGGKEITEVPAVSEAIFKFGRQKGEQMPPADNPGDWARSLITPVGSMVFEQKLVEENDNRAVIEFSYCPLVEAWKKQGASDKEVAALCKMARCGDHGRIASFPFKLTFEKLLAEGDKVCRLLVEREDIRQE</sequence>
<accession>D5XA53</accession>
<name>D5XA53_THEPJ</name>
<evidence type="ECO:0000313" key="2">
    <source>
        <dbReference type="Proteomes" id="UP000002377"/>
    </source>
</evidence>
<dbReference type="STRING" id="635013.TherJR_2346"/>
<dbReference type="InterPro" id="IPR026002">
    <property type="entry name" value="ATC_hydrolase-like"/>
</dbReference>
<organism evidence="1 2">
    <name type="scientific">Thermincola potens (strain JR)</name>
    <dbReference type="NCBI Taxonomy" id="635013"/>
    <lineage>
        <taxon>Bacteria</taxon>
        <taxon>Bacillati</taxon>
        <taxon>Bacillota</taxon>
        <taxon>Clostridia</taxon>
        <taxon>Eubacteriales</taxon>
        <taxon>Thermincolaceae</taxon>
        <taxon>Thermincola</taxon>
    </lineage>
</organism>
<dbReference type="Pfam" id="PF14196">
    <property type="entry name" value="ATC_hydrolase"/>
    <property type="match status" value="1"/>
</dbReference>
<dbReference type="EMBL" id="CP002028">
    <property type="protein sequence ID" value="ADG83186.1"/>
    <property type="molecule type" value="Genomic_DNA"/>
</dbReference>
<dbReference type="RefSeq" id="WP_013121185.1">
    <property type="nucleotide sequence ID" value="NC_014152.1"/>
</dbReference>
<evidence type="ECO:0008006" key="3">
    <source>
        <dbReference type="Google" id="ProtNLM"/>
    </source>
</evidence>
<dbReference type="KEGG" id="tjr:TherJR_2346"/>
<dbReference type="eggNOG" id="ENOG502ZWQQ">
    <property type="taxonomic scope" value="Bacteria"/>
</dbReference>
<gene>
    <name evidence="1" type="ordered locus">TherJR_2346</name>
</gene>
<proteinExistence type="predicted"/>
<reference evidence="1 2" key="1">
    <citation type="submission" date="2010-05" db="EMBL/GenBank/DDBJ databases">
        <title>Complete sequence of Thermincola sp. JR.</title>
        <authorList>
            <consortium name="US DOE Joint Genome Institute"/>
            <person name="Lucas S."/>
            <person name="Copeland A."/>
            <person name="Lapidus A."/>
            <person name="Cheng J.-F."/>
            <person name="Bruce D."/>
            <person name="Goodwin L."/>
            <person name="Pitluck S."/>
            <person name="Chertkov O."/>
            <person name="Detter J.C."/>
            <person name="Han C."/>
            <person name="Tapia R."/>
            <person name="Land M."/>
            <person name="Hauser L."/>
            <person name="Kyrpides N."/>
            <person name="Mikhailova N."/>
            <person name="Hazen T.C."/>
            <person name="Woyke T."/>
        </authorList>
    </citation>
    <scope>NUCLEOTIDE SEQUENCE [LARGE SCALE GENOMIC DNA]</scope>
    <source>
        <strain evidence="1 2">JR</strain>
    </source>
</reference>
<keyword evidence="2" id="KW-1185">Reference proteome</keyword>
<protein>
    <recommendedName>
        <fullName evidence="3">L-2-amino-thiazoline-4-carboxylic acid hydrolase</fullName>
    </recommendedName>
</protein>
<dbReference type="OrthoDB" id="5454254at2"/>
<dbReference type="AlphaFoldDB" id="D5XA53"/>
<dbReference type="Proteomes" id="UP000002377">
    <property type="component" value="Chromosome"/>
</dbReference>
<evidence type="ECO:0000313" key="1">
    <source>
        <dbReference type="EMBL" id="ADG83186.1"/>
    </source>
</evidence>